<feature type="compositionally biased region" description="Low complexity" evidence="5">
    <location>
        <begin position="335"/>
        <end position="344"/>
    </location>
</feature>
<sequence length="977" mass="113231">MDDLGSSDGDSDCDNFEALSQTKDPCYRCEKRVYPVERVDIGVVFHRRCFRCRVCGIQLALRSFHWDQENKPDVYCQAHVTKLVGSIDKDCVGIKSALNAPKRGPNSNEQIRGSKYNPGWQYDANAMEFTHQRELAQRERKRTSLGTQGMDYESTGIFEAQTELESKQKAEEDKLYEQFSHERQTLKKRLEEEFQKEQEKSAKEHLSSLTKSSPSKTKVKKLKEPDKTGEQYQQQKDERLKASLERLTSEERSRVAKMIQKHSEEMLLMIAEKLAANEDYESTGIFEAQTELESKQKAEEDKLYEQFSHERQTLKKRLEEEFQKEQEKSAKEHLSSLTKSSPSKTKVKKLKEPDKTGEQYQQQKDERLKASLERLTSEERSRVAKMIQKHSEEMLLMIAEKLAANESSPETEEATPDTEVLSRPPPVAPPEFRRSGLFKTPEEFSCIDDQVIEVAKQEYCSFTDLVKDLITSCQTDLEKVRSIFRWVTVKDLNKMEFEDSIHPESPLGLLRGIKVGTESYHDLFKRLCSYAGIHCEVIQGYSKGAGYKPGMRIDNPKFKNSWTAVSIEGSWCFVNCNWGARHVKCPNSPNDDDMEGGLFYQCDEFYFITDPEDHIYQHFPNDPKWQLLECPITMTEFINLPIVKSPFFNYGLKFVNHYDCTQYTSNGIVIMQIKMPSLLGFGYTLEAKDTNVDQSKLEGRVLLRIVGHKAIFTIAPPKAGRFYFMIYAKDNWNSESLQSVCGFRIKCREKRDQIKSPFPKVPFFGPTPVMSQYGVFPQTHIDPLVVYSYDDVIFQFQLQSDVKLSHTYQYHGPFQSDITDYQRYIFIKYRDDKSVTYQVRCPQMGKYVFFIFGSKSTSNDDNAQLDCLFRYMIDCKHPAKDKRPLPRACHRWYNSTLLEPTIGDLETEKKVTFRVRNPVAIDVAMLVGDAWYHFKEVGDNMWEGAIYTGKQHCKAKLYAKLTKELTRFSPLAEFCIK</sequence>
<dbReference type="PROSITE" id="PS50023">
    <property type="entry name" value="LIM_DOMAIN_2"/>
    <property type="match status" value="1"/>
</dbReference>
<keyword evidence="2 4" id="KW-0862">Zinc</keyword>
<evidence type="ECO:0000256" key="2">
    <source>
        <dbReference type="ARBA" id="ARBA00022833"/>
    </source>
</evidence>
<organism evidence="7 8">
    <name type="scientific">Mytilus edulis</name>
    <name type="common">Blue mussel</name>
    <dbReference type="NCBI Taxonomy" id="6550"/>
    <lineage>
        <taxon>Eukaryota</taxon>
        <taxon>Metazoa</taxon>
        <taxon>Spiralia</taxon>
        <taxon>Lophotrochozoa</taxon>
        <taxon>Mollusca</taxon>
        <taxon>Bivalvia</taxon>
        <taxon>Autobranchia</taxon>
        <taxon>Pteriomorphia</taxon>
        <taxon>Mytilida</taxon>
        <taxon>Mytiloidea</taxon>
        <taxon>Mytilidae</taxon>
        <taxon>Mytilinae</taxon>
        <taxon>Mytilus</taxon>
    </lineage>
</organism>
<dbReference type="SMART" id="SM00460">
    <property type="entry name" value="TGc"/>
    <property type="match status" value="1"/>
</dbReference>
<feature type="compositionally biased region" description="Basic and acidic residues" evidence="5">
    <location>
        <begin position="193"/>
        <end position="206"/>
    </location>
</feature>
<accession>A0A8S3VQQ1</accession>
<feature type="domain" description="LIM zinc-binding" evidence="6">
    <location>
        <begin position="24"/>
        <end position="86"/>
    </location>
</feature>
<dbReference type="PANTHER" id="PTHR47020">
    <property type="entry name" value="HILLARIN"/>
    <property type="match status" value="1"/>
</dbReference>
<feature type="region of interest" description="Disordered" evidence="5">
    <location>
        <begin position="133"/>
        <end position="153"/>
    </location>
</feature>
<evidence type="ECO:0000313" key="8">
    <source>
        <dbReference type="Proteomes" id="UP000683360"/>
    </source>
</evidence>
<dbReference type="Gene3D" id="2.10.110.10">
    <property type="entry name" value="Cysteine Rich Protein"/>
    <property type="match status" value="1"/>
</dbReference>
<keyword evidence="8" id="KW-1185">Reference proteome</keyword>
<keyword evidence="1 4" id="KW-0479">Metal-binding</keyword>
<comment type="caution">
    <text evidence="7">The sequence shown here is derived from an EMBL/GenBank/DDBJ whole genome shotgun (WGS) entry which is preliminary data.</text>
</comment>
<dbReference type="InterPro" id="IPR056564">
    <property type="entry name" value="Ig-like_KY"/>
</dbReference>
<dbReference type="PANTHER" id="PTHR47020:SF1">
    <property type="entry name" value="HILLARIN"/>
    <property type="match status" value="1"/>
</dbReference>
<feature type="compositionally biased region" description="Basic and acidic residues" evidence="5">
    <location>
        <begin position="222"/>
        <end position="238"/>
    </location>
</feature>
<gene>
    <name evidence="7" type="ORF">MEDL_69136</name>
</gene>
<dbReference type="PROSITE" id="PS00478">
    <property type="entry name" value="LIM_DOMAIN_1"/>
    <property type="match status" value="1"/>
</dbReference>
<feature type="region of interest" description="Disordered" evidence="5">
    <location>
        <begin position="316"/>
        <end position="366"/>
    </location>
</feature>
<evidence type="ECO:0000256" key="3">
    <source>
        <dbReference type="ARBA" id="ARBA00023038"/>
    </source>
</evidence>
<evidence type="ECO:0000313" key="7">
    <source>
        <dbReference type="EMBL" id="CAG2257880.1"/>
    </source>
</evidence>
<dbReference type="InterPro" id="IPR001781">
    <property type="entry name" value="Znf_LIM"/>
</dbReference>
<evidence type="ECO:0000256" key="4">
    <source>
        <dbReference type="PROSITE-ProRule" id="PRU00125"/>
    </source>
</evidence>
<dbReference type="Pfam" id="PF00412">
    <property type="entry name" value="LIM"/>
    <property type="match status" value="1"/>
</dbReference>
<protein>
    <recommendedName>
        <fullName evidence="6">LIM zinc-binding domain-containing protein</fullName>
    </recommendedName>
</protein>
<feature type="region of interest" description="Disordered" evidence="5">
    <location>
        <begin position="193"/>
        <end position="238"/>
    </location>
</feature>
<dbReference type="InterPro" id="IPR038765">
    <property type="entry name" value="Papain-like_cys_pep_sf"/>
</dbReference>
<evidence type="ECO:0000259" key="6">
    <source>
        <dbReference type="PROSITE" id="PS50023"/>
    </source>
</evidence>
<evidence type="ECO:0000256" key="1">
    <source>
        <dbReference type="ARBA" id="ARBA00022723"/>
    </source>
</evidence>
<dbReference type="GO" id="GO:0046872">
    <property type="term" value="F:metal ion binding"/>
    <property type="evidence" value="ECO:0007669"/>
    <property type="project" value="UniProtKB-KW"/>
</dbReference>
<dbReference type="InterPro" id="IPR053041">
    <property type="entry name" value="Transglut-like_Superfamily_Mod"/>
</dbReference>
<dbReference type="SUPFAM" id="SSF54001">
    <property type="entry name" value="Cysteine proteinases"/>
    <property type="match status" value="1"/>
</dbReference>
<dbReference type="Proteomes" id="UP000683360">
    <property type="component" value="Unassembled WGS sequence"/>
</dbReference>
<name>A0A8S3VQQ1_MYTED</name>
<dbReference type="InterPro" id="IPR002931">
    <property type="entry name" value="Transglutaminase-like"/>
</dbReference>
<dbReference type="EMBL" id="CAJPWZ010003333">
    <property type="protein sequence ID" value="CAG2257880.1"/>
    <property type="molecule type" value="Genomic_DNA"/>
</dbReference>
<dbReference type="SMART" id="SM00132">
    <property type="entry name" value="LIM"/>
    <property type="match status" value="1"/>
</dbReference>
<reference evidence="7" key="1">
    <citation type="submission" date="2021-03" db="EMBL/GenBank/DDBJ databases">
        <authorList>
            <person name="Bekaert M."/>
        </authorList>
    </citation>
    <scope>NUCLEOTIDE SEQUENCE</scope>
</reference>
<feature type="compositionally biased region" description="Low complexity" evidence="5">
    <location>
        <begin position="207"/>
        <end position="216"/>
    </location>
</feature>
<feature type="compositionally biased region" description="Basic and acidic residues" evidence="5">
    <location>
        <begin position="350"/>
        <end position="366"/>
    </location>
</feature>
<keyword evidence="3 4" id="KW-0440">LIM domain</keyword>
<feature type="region of interest" description="Disordered" evidence="5">
    <location>
        <begin position="404"/>
        <end position="429"/>
    </location>
</feature>
<evidence type="ECO:0000256" key="5">
    <source>
        <dbReference type="SAM" id="MobiDB-lite"/>
    </source>
</evidence>
<proteinExistence type="predicted"/>
<dbReference type="Pfam" id="PF23265">
    <property type="entry name" value="Ig-like_KY"/>
    <property type="match status" value="2"/>
</dbReference>
<feature type="compositionally biased region" description="Basic and acidic residues" evidence="5">
    <location>
        <begin position="316"/>
        <end position="334"/>
    </location>
</feature>
<dbReference type="AlphaFoldDB" id="A0A8S3VQQ1"/>
<dbReference type="OrthoDB" id="6129702at2759"/>